<dbReference type="NCBIfam" id="TIGR00254">
    <property type="entry name" value="GGDEF"/>
    <property type="match status" value="1"/>
</dbReference>
<keyword evidence="1" id="KW-0472">Membrane</keyword>
<dbReference type="CDD" id="cd00130">
    <property type="entry name" value="PAS"/>
    <property type="match status" value="2"/>
</dbReference>
<feature type="domain" description="GGDEF" evidence="4">
    <location>
        <begin position="510"/>
        <end position="642"/>
    </location>
</feature>
<protein>
    <recommendedName>
        <fullName evidence="7">Diguanylate cyclase</fullName>
    </recommendedName>
</protein>
<dbReference type="CDD" id="cd01949">
    <property type="entry name" value="GGDEF"/>
    <property type="match status" value="1"/>
</dbReference>
<dbReference type="Pfam" id="PF00990">
    <property type="entry name" value="GGDEF"/>
    <property type="match status" value="1"/>
</dbReference>
<dbReference type="InterPro" id="IPR035965">
    <property type="entry name" value="PAS-like_dom_sf"/>
</dbReference>
<dbReference type="InterPro" id="IPR052155">
    <property type="entry name" value="Biofilm_reg_signaling"/>
</dbReference>
<proteinExistence type="predicted"/>
<evidence type="ECO:0000313" key="6">
    <source>
        <dbReference type="Proteomes" id="UP000177515"/>
    </source>
</evidence>
<feature type="domain" description="PAC" evidence="3">
    <location>
        <begin position="423"/>
        <end position="478"/>
    </location>
</feature>
<evidence type="ECO:0000259" key="3">
    <source>
        <dbReference type="PROSITE" id="PS50113"/>
    </source>
</evidence>
<gene>
    <name evidence="5" type="ORF">BKK80_28655</name>
</gene>
<dbReference type="InterPro" id="IPR000160">
    <property type="entry name" value="GGDEF_dom"/>
</dbReference>
<feature type="transmembrane region" description="Helical" evidence="1">
    <location>
        <begin position="35"/>
        <end position="55"/>
    </location>
</feature>
<feature type="domain" description="PAS" evidence="2">
    <location>
        <begin position="229"/>
        <end position="301"/>
    </location>
</feature>
<dbReference type="SMART" id="SM00267">
    <property type="entry name" value="GGDEF"/>
    <property type="match status" value="1"/>
</dbReference>
<dbReference type="SUPFAM" id="SSF55785">
    <property type="entry name" value="PYP-like sensor domain (PAS domain)"/>
    <property type="match status" value="3"/>
</dbReference>
<dbReference type="NCBIfam" id="TIGR00229">
    <property type="entry name" value="sensory_box"/>
    <property type="match status" value="3"/>
</dbReference>
<dbReference type="EMBL" id="CP017755">
    <property type="protein sequence ID" value="AOZ09686.1"/>
    <property type="molecule type" value="Genomic_DNA"/>
</dbReference>
<evidence type="ECO:0008006" key="7">
    <source>
        <dbReference type="Google" id="ProtNLM"/>
    </source>
</evidence>
<dbReference type="InterPro" id="IPR043128">
    <property type="entry name" value="Rev_trsase/Diguanyl_cyclase"/>
</dbReference>
<dbReference type="SUPFAM" id="SSF55073">
    <property type="entry name" value="Nucleotide cyclase"/>
    <property type="match status" value="1"/>
</dbReference>
<sequence length="648" mass="70453">MPWSIRSRIIVFSGATSALLLTATAVWQPPAMAGVLGGTALSMLLAWLACGWITASLDRLRRGIRHIMATRDSTDPVPRPGAQDVPPRGEIVHALTVEFDALLDELETRRSVTTAIIDASPLGYFRTDAQGRTVSVNEAYRRITGLEAGSTLHWDDLLVPQERAGVRDAWQHAVSRRVPYRALQHIEHGRGREVRAIAVSSWPVMLGRTFRGFVGAIEDVTARESAESERRHLLEIFDASSDFFAQLDARGNLIYLNPAGRRRAGLGAAAPLAGHSYADFHPPETMRRLAEEILPHAGRHGMWLGETTMLGGGAPFAASEMIIAHHDDSGRIERFSAVIRDISADKANADAVARSEATLRALADAIPGLVAYIDRDEVYRFVNLSYERGFGVGRGEVIGKTLHAFLGDAEYRDIAMHVRLALQGERVVFERARMRNGVKHYVESTYLPQRDGSGSVVGFHAVLSDITERKREEERLLRASLTDHLTGLLNRAGFESTAEAAIRAARATGNTLALLFVDLDHFKAVNDTHGHAAGDLVLKVFGERLCAALRAGDEAARFGGDEFAAILEGMRAEQDALLFAAKVVEAARQPFPLPEGEARLGASVGVAVLRGDDDLASLLRRADDNLYRAKAAGRGRASAGDTLQAAAR</sequence>
<dbReference type="PROSITE" id="PS50113">
    <property type="entry name" value="PAC"/>
    <property type="match status" value="1"/>
</dbReference>
<evidence type="ECO:0000313" key="5">
    <source>
        <dbReference type="EMBL" id="AOZ09686.1"/>
    </source>
</evidence>
<keyword evidence="6" id="KW-1185">Reference proteome</keyword>
<dbReference type="RefSeq" id="WP_071072257.1">
    <property type="nucleotide sequence ID" value="NZ_CP017755.1"/>
</dbReference>
<feature type="domain" description="PAS" evidence="2">
    <location>
        <begin position="109"/>
        <end position="147"/>
    </location>
</feature>
<dbReference type="InterPro" id="IPR013656">
    <property type="entry name" value="PAS_4"/>
</dbReference>
<organism evidence="5 6">
    <name type="scientific">Cupriavidus malaysiensis</name>
    <dbReference type="NCBI Taxonomy" id="367825"/>
    <lineage>
        <taxon>Bacteria</taxon>
        <taxon>Pseudomonadati</taxon>
        <taxon>Pseudomonadota</taxon>
        <taxon>Betaproteobacteria</taxon>
        <taxon>Burkholderiales</taxon>
        <taxon>Burkholderiaceae</taxon>
        <taxon>Cupriavidus</taxon>
    </lineage>
</organism>
<dbReference type="PROSITE" id="PS50112">
    <property type="entry name" value="PAS"/>
    <property type="match status" value="3"/>
</dbReference>
<dbReference type="Gene3D" id="3.30.70.270">
    <property type="match status" value="1"/>
</dbReference>
<dbReference type="Proteomes" id="UP000177515">
    <property type="component" value="Chromosome 2"/>
</dbReference>
<evidence type="ECO:0000259" key="2">
    <source>
        <dbReference type="PROSITE" id="PS50112"/>
    </source>
</evidence>
<evidence type="ECO:0000259" key="4">
    <source>
        <dbReference type="PROSITE" id="PS50887"/>
    </source>
</evidence>
<reference evidence="5 6" key="1">
    <citation type="submission" date="2016-10" db="EMBL/GenBank/DDBJ databases">
        <title>Complete genome sequences of three Cupriavidus strains isolated from various Malaysian environments.</title>
        <authorList>
            <person name="Abdullah A.A.-A."/>
            <person name="Shafie N.A.H."/>
            <person name="Lau N.S."/>
        </authorList>
    </citation>
    <scope>NUCLEOTIDE SEQUENCE [LARGE SCALE GENOMIC DNA]</scope>
    <source>
        <strain evidence="5 6">USMAA1020</strain>
    </source>
</reference>
<dbReference type="PANTHER" id="PTHR44757">
    <property type="entry name" value="DIGUANYLATE CYCLASE DGCP"/>
    <property type="match status" value="1"/>
</dbReference>
<feature type="domain" description="PAS" evidence="2">
    <location>
        <begin position="355"/>
        <end position="425"/>
    </location>
</feature>
<dbReference type="PROSITE" id="PS50887">
    <property type="entry name" value="GGDEF"/>
    <property type="match status" value="1"/>
</dbReference>
<evidence type="ECO:0000256" key="1">
    <source>
        <dbReference type="SAM" id="Phobius"/>
    </source>
</evidence>
<keyword evidence="1" id="KW-1133">Transmembrane helix</keyword>
<dbReference type="SMART" id="SM00091">
    <property type="entry name" value="PAS"/>
    <property type="match status" value="3"/>
</dbReference>
<keyword evidence="1" id="KW-0812">Transmembrane</keyword>
<dbReference type="InterPro" id="IPR000014">
    <property type="entry name" value="PAS"/>
</dbReference>
<dbReference type="Pfam" id="PF08448">
    <property type="entry name" value="PAS_4"/>
    <property type="match status" value="3"/>
</dbReference>
<dbReference type="Gene3D" id="3.30.450.20">
    <property type="entry name" value="PAS domain"/>
    <property type="match status" value="3"/>
</dbReference>
<dbReference type="InterPro" id="IPR029787">
    <property type="entry name" value="Nucleotide_cyclase"/>
</dbReference>
<dbReference type="InterPro" id="IPR000700">
    <property type="entry name" value="PAS-assoc_C"/>
</dbReference>
<dbReference type="PANTHER" id="PTHR44757:SF2">
    <property type="entry name" value="BIOFILM ARCHITECTURE MAINTENANCE PROTEIN MBAA"/>
    <property type="match status" value="1"/>
</dbReference>
<accession>A0ABN4TTQ8</accession>
<name>A0ABN4TTQ8_9BURK</name>